<feature type="transmembrane region" description="Helical" evidence="1">
    <location>
        <begin position="233"/>
        <end position="255"/>
    </location>
</feature>
<reference evidence="2" key="1">
    <citation type="submission" date="2017-05" db="EMBL/GenBank/DDBJ databases">
        <authorList>
            <consortium name="The Broad Institute Genomics Platform"/>
            <consortium name="The Broad Institute Genomic Center for Infectious Diseases"/>
            <person name="Earl A."/>
            <person name="Manson A."/>
            <person name="Schwartman J."/>
            <person name="Gilmore M."/>
            <person name="Abouelleil A."/>
            <person name="Cao P."/>
            <person name="Chapman S."/>
            <person name="Cusick C."/>
            <person name="Shea T."/>
            <person name="Young S."/>
            <person name="Neafsey D."/>
            <person name="Nusbaum C."/>
            <person name="Birren B."/>
        </authorList>
    </citation>
    <scope>NUCLEOTIDE SEQUENCE</scope>
    <source>
        <strain evidence="2">7F3_DIV0205</strain>
    </source>
</reference>
<name>A0AAQ3W9W1_9ENTE</name>
<dbReference type="EMBL" id="CP147244">
    <property type="protein sequence ID" value="WYJ99422.1"/>
    <property type="molecule type" value="Genomic_DNA"/>
</dbReference>
<evidence type="ECO:0000313" key="2">
    <source>
        <dbReference type="EMBL" id="WYJ99422.1"/>
    </source>
</evidence>
<keyword evidence="1" id="KW-1133">Transmembrane helix</keyword>
<evidence type="ECO:0000313" key="3">
    <source>
        <dbReference type="Proteomes" id="UP000194948"/>
    </source>
</evidence>
<accession>A0AAQ3W9W1</accession>
<reference evidence="2" key="2">
    <citation type="submission" date="2024-03" db="EMBL/GenBank/DDBJ databases">
        <title>The Genome Sequence of Enterococcus sp. DIV0205d.</title>
        <authorList>
            <consortium name="The Broad Institute Genomics Platform"/>
            <consortium name="The Broad Institute Microbial Omics Core"/>
            <consortium name="The Broad Institute Genomic Center for Infectious Diseases"/>
            <person name="Earl A."/>
            <person name="Manson A."/>
            <person name="Gilmore M."/>
            <person name="Schwartman J."/>
            <person name="Shea T."/>
            <person name="Abouelleil A."/>
            <person name="Cao P."/>
            <person name="Chapman S."/>
            <person name="Cusick C."/>
            <person name="Young S."/>
            <person name="Neafsey D."/>
            <person name="Nusbaum C."/>
            <person name="Birren B."/>
        </authorList>
    </citation>
    <scope>NUCLEOTIDE SEQUENCE</scope>
    <source>
        <strain evidence="2">7F3_DIV0205</strain>
    </source>
</reference>
<evidence type="ECO:0000256" key="1">
    <source>
        <dbReference type="SAM" id="Phobius"/>
    </source>
</evidence>
<dbReference type="AlphaFoldDB" id="A0AAQ3W9W1"/>
<dbReference type="RefSeq" id="WP_086312931.1">
    <property type="nucleotide sequence ID" value="NZ_CP147244.1"/>
</dbReference>
<sequence length="268" mass="30302">MNTTQSLWSKLLVTIIYVVMLGTNAAAVLLPLNGMTTKEVSDSYPNLFAPAGLTFAIWSVIYLLLGGFVIYQWFKPAERSILADQKNGRKLRNLFIVSSILNSVWLLAWQYLYIDLSVVIMLALLIVLIYMNRMLANATLTKKDSIFLRLPFSVYFGWITIATIANITAFLVDKNSKFLQNNQVLWTVIILIMGLMIISITIIRNHDIAYGLATLWAYYGILNKHQAADGWNGAYPVIITTVSICLVILAIICIYEMVLFFKRKKSVV</sequence>
<dbReference type="Proteomes" id="UP000194948">
    <property type="component" value="Chromosome"/>
</dbReference>
<gene>
    <name evidence="2" type="ORF">A5821_000499</name>
</gene>
<dbReference type="PANTHER" id="PTHR33802:SF1">
    <property type="entry name" value="XK-RELATED PROTEIN"/>
    <property type="match status" value="1"/>
</dbReference>
<keyword evidence="1" id="KW-0472">Membrane</keyword>
<feature type="transmembrane region" description="Helical" evidence="1">
    <location>
        <begin position="152"/>
        <end position="172"/>
    </location>
</feature>
<feature type="transmembrane region" description="Helical" evidence="1">
    <location>
        <begin position="118"/>
        <end position="140"/>
    </location>
</feature>
<feature type="transmembrane region" description="Helical" evidence="1">
    <location>
        <begin position="52"/>
        <end position="74"/>
    </location>
</feature>
<organism evidence="2 3">
    <name type="scientific">Candidatus Enterococcus palustris</name>
    <dbReference type="NCBI Taxonomy" id="1834189"/>
    <lineage>
        <taxon>Bacteria</taxon>
        <taxon>Bacillati</taxon>
        <taxon>Bacillota</taxon>
        <taxon>Bacilli</taxon>
        <taxon>Lactobacillales</taxon>
        <taxon>Enterococcaceae</taxon>
        <taxon>Enterococcus</taxon>
    </lineage>
</organism>
<proteinExistence type="predicted"/>
<keyword evidence="3" id="KW-1185">Reference proteome</keyword>
<feature type="transmembrane region" description="Helical" evidence="1">
    <location>
        <begin position="208"/>
        <end position="227"/>
    </location>
</feature>
<feature type="transmembrane region" description="Helical" evidence="1">
    <location>
        <begin position="12"/>
        <end position="32"/>
    </location>
</feature>
<evidence type="ECO:0008006" key="4">
    <source>
        <dbReference type="Google" id="ProtNLM"/>
    </source>
</evidence>
<keyword evidence="1" id="KW-0812">Transmembrane</keyword>
<protein>
    <recommendedName>
        <fullName evidence="4">Lantibiotic ABC transporter permease</fullName>
    </recommendedName>
</protein>
<dbReference type="PANTHER" id="PTHR33802">
    <property type="entry name" value="SI:CH211-161H7.5-RELATED"/>
    <property type="match status" value="1"/>
</dbReference>
<feature type="transmembrane region" description="Helical" evidence="1">
    <location>
        <begin position="184"/>
        <end position="203"/>
    </location>
</feature>
<feature type="transmembrane region" description="Helical" evidence="1">
    <location>
        <begin position="94"/>
        <end position="112"/>
    </location>
</feature>